<evidence type="ECO:0000256" key="1">
    <source>
        <dbReference type="SAM" id="Phobius"/>
    </source>
</evidence>
<proteinExistence type="predicted"/>
<dbReference type="EMBL" id="JPQZ01000043">
    <property type="protein sequence ID" value="KKO74829.1"/>
    <property type="molecule type" value="Genomic_DNA"/>
</dbReference>
<protein>
    <submittedName>
        <fullName evidence="2">Uncharacterized protein</fullName>
    </submittedName>
</protein>
<organism evidence="2 3">
    <name type="scientific">Vairimorpha ceranae</name>
    <dbReference type="NCBI Taxonomy" id="40302"/>
    <lineage>
        <taxon>Eukaryota</taxon>
        <taxon>Fungi</taxon>
        <taxon>Fungi incertae sedis</taxon>
        <taxon>Microsporidia</taxon>
        <taxon>Nosematidae</taxon>
        <taxon>Vairimorpha</taxon>
    </lineage>
</organism>
<keyword evidence="1" id="KW-0472">Membrane</keyword>
<evidence type="ECO:0000313" key="2">
    <source>
        <dbReference type="EMBL" id="KKO74829.1"/>
    </source>
</evidence>
<reference evidence="2 3" key="1">
    <citation type="journal article" date="2015" name="Environ. Microbiol.">
        <title>Genome analyses suggest the presence of polyploidy and recent human-driven expansions in eight global populations of the honeybee pathogen Nosema ceranae.</title>
        <authorList>
            <person name="Pelin A."/>
            <person name="Selman M."/>
            <person name="Aris-Brosou S."/>
            <person name="Farinelli L."/>
            <person name="Corradi N."/>
        </authorList>
    </citation>
    <scope>NUCLEOTIDE SEQUENCE [LARGE SCALE GENOMIC DNA]</scope>
    <source>
        <strain evidence="2 3">PA08 1199</strain>
    </source>
</reference>
<gene>
    <name evidence="2" type="ORF">AAJ76_4300015437</name>
</gene>
<feature type="transmembrane region" description="Helical" evidence="1">
    <location>
        <begin position="12"/>
        <end position="32"/>
    </location>
</feature>
<dbReference type="GeneID" id="36320574"/>
<evidence type="ECO:0000313" key="3">
    <source>
        <dbReference type="Proteomes" id="UP000034350"/>
    </source>
</evidence>
<feature type="transmembrane region" description="Helical" evidence="1">
    <location>
        <begin position="94"/>
        <end position="122"/>
    </location>
</feature>
<dbReference type="VEuPathDB" id="MicrosporidiaDB:NCER_101751"/>
<feature type="transmembrane region" description="Helical" evidence="1">
    <location>
        <begin position="64"/>
        <end position="88"/>
    </location>
</feature>
<keyword evidence="1" id="KW-1133">Transmembrane helix</keyword>
<dbReference type="VEuPathDB" id="MicrosporidiaDB:AAJ76_4300015437"/>
<keyword evidence="1" id="KW-0812">Transmembrane</keyword>
<feature type="transmembrane region" description="Helical" evidence="1">
    <location>
        <begin position="38"/>
        <end position="57"/>
    </location>
</feature>
<dbReference type="OMA" id="YLFWITT"/>
<dbReference type="Proteomes" id="UP000034350">
    <property type="component" value="Unassembled WGS sequence"/>
</dbReference>
<sequence>MYVPSFSISKILFISSALLDLFTFYILLYWTVMPSYCTYIFTLLVFAAKIPLYKVIFQKFNRNAIYWSFIGLIVGLAYSTITILLMFINIKLYIFFVLLIIFLIANILSIILKIILIFNIFILRSFLIFDVTIPSNFSLLQAQEKIGAFTSGFTSV</sequence>
<comment type="caution">
    <text evidence="2">The sequence shown here is derived from an EMBL/GenBank/DDBJ whole genome shotgun (WGS) entry which is preliminary data.</text>
</comment>
<dbReference type="RefSeq" id="XP_024330571.1">
    <property type="nucleotide sequence ID" value="XM_024475627.1"/>
</dbReference>
<name>A0A0F9ZAK1_9MICR</name>
<dbReference type="AlphaFoldDB" id="A0A0F9ZAK1"/>
<accession>A0A0F9ZAK1</accession>
<keyword evidence="3" id="KW-1185">Reference proteome</keyword>